<evidence type="ECO:0000256" key="1">
    <source>
        <dbReference type="SAM" id="MobiDB-lite"/>
    </source>
</evidence>
<gene>
    <name evidence="2" type="ORF">ACOF00016_LOCUS4069</name>
</gene>
<name>A0A7S3KZJ3_9STRA</name>
<evidence type="ECO:0000313" key="2">
    <source>
        <dbReference type="EMBL" id="CAE0406148.1"/>
    </source>
</evidence>
<feature type="region of interest" description="Disordered" evidence="1">
    <location>
        <begin position="23"/>
        <end position="44"/>
    </location>
</feature>
<feature type="compositionally biased region" description="Basic and acidic residues" evidence="1">
    <location>
        <begin position="24"/>
        <end position="43"/>
    </location>
</feature>
<proteinExistence type="predicted"/>
<organism evidence="2">
    <name type="scientific">Amphora coffeiformis</name>
    <dbReference type="NCBI Taxonomy" id="265554"/>
    <lineage>
        <taxon>Eukaryota</taxon>
        <taxon>Sar</taxon>
        <taxon>Stramenopiles</taxon>
        <taxon>Ochrophyta</taxon>
        <taxon>Bacillariophyta</taxon>
        <taxon>Bacillariophyceae</taxon>
        <taxon>Bacillariophycidae</taxon>
        <taxon>Thalassiophysales</taxon>
        <taxon>Catenulaceae</taxon>
        <taxon>Amphora</taxon>
    </lineage>
</organism>
<sequence length="129" mass="14434">MRVKASLVNQYIKKSSEFPGIFLDGKRTNPESKRKGGNRKEQIETSSVRVQFLFPRSAAHNQETRRTEAPYHTYFNGEFKSKLRHEDGLAAVIHSIFEKSAILNPFAILGGGNAINGGKQCTNVAIIDR</sequence>
<protein>
    <submittedName>
        <fullName evidence="2">Uncharacterized protein</fullName>
    </submittedName>
</protein>
<reference evidence="2" key="1">
    <citation type="submission" date="2021-01" db="EMBL/GenBank/DDBJ databases">
        <authorList>
            <person name="Corre E."/>
            <person name="Pelletier E."/>
            <person name="Niang G."/>
            <person name="Scheremetjew M."/>
            <person name="Finn R."/>
            <person name="Kale V."/>
            <person name="Holt S."/>
            <person name="Cochrane G."/>
            <person name="Meng A."/>
            <person name="Brown T."/>
            <person name="Cohen L."/>
        </authorList>
    </citation>
    <scope>NUCLEOTIDE SEQUENCE</scope>
    <source>
        <strain evidence="2">CCMP127</strain>
    </source>
</reference>
<dbReference type="EMBL" id="HBIM01004754">
    <property type="protein sequence ID" value="CAE0406148.1"/>
    <property type="molecule type" value="Transcribed_RNA"/>
</dbReference>
<dbReference type="AlphaFoldDB" id="A0A7S3KZJ3"/>
<accession>A0A7S3KZJ3</accession>